<feature type="domain" description="TonB-dependent receptor-like beta-barrel" evidence="11">
    <location>
        <begin position="538"/>
        <end position="917"/>
    </location>
</feature>
<feature type="domain" description="TonB-dependent receptor plug" evidence="12">
    <location>
        <begin position="206"/>
        <end position="315"/>
    </location>
</feature>
<dbReference type="SUPFAM" id="SSF56935">
    <property type="entry name" value="Porins"/>
    <property type="match status" value="1"/>
</dbReference>
<dbReference type="SUPFAM" id="SSF49464">
    <property type="entry name" value="Carboxypeptidase regulatory domain-like"/>
    <property type="match status" value="1"/>
</dbReference>
<dbReference type="InterPro" id="IPR023997">
    <property type="entry name" value="TonB-dep_OMP_SusC/RagA_CS"/>
</dbReference>
<evidence type="ECO:0000313" key="13">
    <source>
        <dbReference type="EMBL" id="MDT0606409.1"/>
    </source>
</evidence>
<keyword evidence="5 9" id="KW-0798">TonB box</keyword>
<protein>
    <submittedName>
        <fullName evidence="13">TonB-dependent receptor</fullName>
    </submittedName>
</protein>
<dbReference type="InterPro" id="IPR008969">
    <property type="entry name" value="CarboxyPept-like_regulatory"/>
</dbReference>
<keyword evidence="14" id="KW-1185">Reference proteome</keyword>
<dbReference type="EMBL" id="JAVRHR010000001">
    <property type="protein sequence ID" value="MDT0606409.1"/>
    <property type="molecule type" value="Genomic_DNA"/>
</dbReference>
<keyword evidence="10" id="KW-0732">Signal</keyword>
<evidence type="ECO:0000259" key="12">
    <source>
        <dbReference type="Pfam" id="PF07715"/>
    </source>
</evidence>
<dbReference type="RefSeq" id="WP_311349964.1">
    <property type="nucleotide sequence ID" value="NZ_JAVRHR010000001.1"/>
</dbReference>
<dbReference type="Gene3D" id="2.60.40.1120">
    <property type="entry name" value="Carboxypeptidase-like, regulatory domain"/>
    <property type="match status" value="1"/>
</dbReference>
<dbReference type="InterPro" id="IPR036942">
    <property type="entry name" value="Beta-barrel_TonB_sf"/>
</dbReference>
<feature type="signal peptide" evidence="10">
    <location>
        <begin position="1"/>
        <end position="31"/>
    </location>
</feature>
<dbReference type="InterPro" id="IPR039426">
    <property type="entry name" value="TonB-dep_rcpt-like"/>
</dbReference>
<keyword evidence="3 8" id="KW-1134">Transmembrane beta strand</keyword>
<dbReference type="Gene3D" id="2.40.170.20">
    <property type="entry name" value="TonB-dependent receptor, beta-barrel domain"/>
    <property type="match status" value="1"/>
</dbReference>
<dbReference type="InterPro" id="IPR037066">
    <property type="entry name" value="Plug_dom_sf"/>
</dbReference>
<accession>A0ABU3A8A3</accession>
<evidence type="ECO:0000256" key="7">
    <source>
        <dbReference type="ARBA" id="ARBA00023237"/>
    </source>
</evidence>
<keyword evidence="4 8" id="KW-0812">Transmembrane</keyword>
<dbReference type="Pfam" id="PF13715">
    <property type="entry name" value="CarbopepD_reg_2"/>
    <property type="match status" value="1"/>
</dbReference>
<proteinExistence type="inferred from homology"/>
<evidence type="ECO:0000259" key="11">
    <source>
        <dbReference type="Pfam" id="PF00593"/>
    </source>
</evidence>
<evidence type="ECO:0000256" key="3">
    <source>
        <dbReference type="ARBA" id="ARBA00022452"/>
    </source>
</evidence>
<dbReference type="InterPro" id="IPR000531">
    <property type="entry name" value="Beta-barrel_TonB"/>
</dbReference>
<reference evidence="13 14" key="1">
    <citation type="submission" date="2023-09" db="EMBL/GenBank/DDBJ databases">
        <authorList>
            <person name="Rey-Velasco X."/>
        </authorList>
    </citation>
    <scope>NUCLEOTIDE SEQUENCE [LARGE SCALE GENOMIC DNA]</scope>
    <source>
        <strain evidence="13 14">F388</strain>
    </source>
</reference>
<evidence type="ECO:0000256" key="10">
    <source>
        <dbReference type="SAM" id="SignalP"/>
    </source>
</evidence>
<dbReference type="Pfam" id="PF07715">
    <property type="entry name" value="Plug"/>
    <property type="match status" value="1"/>
</dbReference>
<comment type="caution">
    <text evidence="13">The sequence shown here is derived from an EMBL/GenBank/DDBJ whole genome shotgun (WGS) entry which is preliminary data.</text>
</comment>
<evidence type="ECO:0000256" key="6">
    <source>
        <dbReference type="ARBA" id="ARBA00023136"/>
    </source>
</evidence>
<evidence type="ECO:0000256" key="5">
    <source>
        <dbReference type="ARBA" id="ARBA00023077"/>
    </source>
</evidence>
<dbReference type="InterPro" id="IPR012910">
    <property type="entry name" value="Plug_dom"/>
</dbReference>
<dbReference type="Gene3D" id="2.170.130.10">
    <property type="entry name" value="TonB-dependent receptor, plug domain"/>
    <property type="match status" value="1"/>
</dbReference>
<organism evidence="13 14">
    <name type="scientific">Croceitalea rosinachiae</name>
    <dbReference type="NCBI Taxonomy" id="3075596"/>
    <lineage>
        <taxon>Bacteria</taxon>
        <taxon>Pseudomonadati</taxon>
        <taxon>Bacteroidota</taxon>
        <taxon>Flavobacteriia</taxon>
        <taxon>Flavobacteriales</taxon>
        <taxon>Flavobacteriaceae</taxon>
        <taxon>Croceitalea</taxon>
    </lineage>
</organism>
<dbReference type="Proteomes" id="UP001255246">
    <property type="component" value="Unassembled WGS sequence"/>
</dbReference>
<dbReference type="NCBIfam" id="TIGR04056">
    <property type="entry name" value="OMP_RagA_SusC"/>
    <property type="match status" value="1"/>
</dbReference>
<dbReference type="InterPro" id="IPR023996">
    <property type="entry name" value="TonB-dep_OMP_SusC/RagA"/>
</dbReference>
<gene>
    <name evidence="13" type="ORF">RM706_05190</name>
</gene>
<comment type="similarity">
    <text evidence="8 9">Belongs to the TonB-dependent receptor family.</text>
</comment>
<feature type="chain" id="PRO_5047297733" evidence="10">
    <location>
        <begin position="32"/>
        <end position="1147"/>
    </location>
</feature>
<dbReference type="Pfam" id="PF00593">
    <property type="entry name" value="TonB_dep_Rec_b-barrel"/>
    <property type="match status" value="1"/>
</dbReference>
<sequence>MKTNKYGKQRFAIYKLFITVLLFSISLHAQANNFENIKISIEAENKKIDEIFKNIEEKTPFSFRYSNDILENQLEFSFNYKDVLLKTVLDDIGKKANLVYKISDTNISVKKSMQQRFIMGSVLDESGAPIPGATVLVKGSDTGVVTDFDGKFSIQASIGDVLVFSYLGFTTTEVSIGDQTELTVTLTENVDKLQEVIVYGYGTGTKEKFNGAVSKVETEKLNNFSSANFEQALAGNIAGVQVVGNGKNPGENSVIQIRGLNTLTAGTNPLIVVDGNPLSEGSSFSSISTQDIESINILKDAASAAIYGSRASNGVILITTKKGRKGNLKVTYDTYYGFQDRIDNFALADAFDTALFDLDARNFGYVSGGSGRSVNDDNATRDANGGGKRSRVQPFLQDYINGQSGLTNTNWTDAVFRTASQQNHYINLSGGTEKTDYSVSFGYLDQENIIISSDYKRYTTNFQLNTQVSDRIRFGITSNISLVNSNPTGERGWSSHETGVNRQPDPAYAIVLMHPYYPIYNADGSFAIANQIDDNNDNWDGPISENVVAKAELTDFFERRLRVFGNTYVEFDIWDGIRFKTSFGGDYNTIFSEFFAPSNIGNYRTPVENNLAIAFENNDRRENYITENLLTYNNTFGKHTIDALFGFSYQQESFFRTRLESNNFADDNLRNIAGATNPSSEVARSKWALTSYFSRLQYDYDGRYLISGSLRRDGSSRFGANTKFGNFASLSGGWVLSNETFFPEDRLVSFAKLRASWGQTGNNQIGDFAAIALVEPDNYVIDNQLVSGSFTRTSPNPDLSWETNTALNLGLDLGFLNNKLFLTAEYYNSKTTDLLLDVPVPQQSGFSQSLQNIGELENRGFEFEVRGSNFKIGDFALGFNANLTTNKNEVIALGEGQDQIITSNGGMGFLTKVGGSIAEFYTYDIVGVYRTQEQLDAETISPLAGTEVGDYVVRDVNGDGEITPDDRTTLGQYNPEFTYGFGINLNYKGFDFNAQFTGIEGRKVTDNMLYDAESGEGFFVPTQYYVDNYFNDRNPDGFFRRPDFSSFSSAGRLTRASSLSVYDADYFRLRSVQLGYNFQPVITDYLGINSLRLYMTGNNIFNITNYRGYNSDGITATSNESQTLTRGFINSTSPLTRFVALGLNVKF</sequence>
<evidence type="ECO:0000256" key="9">
    <source>
        <dbReference type="RuleBase" id="RU003357"/>
    </source>
</evidence>
<comment type="subcellular location">
    <subcellularLocation>
        <location evidence="1 8">Cell outer membrane</location>
        <topology evidence="1 8">Multi-pass membrane protein</topology>
    </subcellularLocation>
</comment>
<evidence type="ECO:0000313" key="14">
    <source>
        <dbReference type="Proteomes" id="UP001255246"/>
    </source>
</evidence>
<evidence type="ECO:0000256" key="4">
    <source>
        <dbReference type="ARBA" id="ARBA00022692"/>
    </source>
</evidence>
<name>A0ABU3A8A3_9FLAO</name>
<keyword evidence="6 8" id="KW-0472">Membrane</keyword>
<keyword evidence="13" id="KW-0675">Receptor</keyword>
<evidence type="ECO:0000256" key="8">
    <source>
        <dbReference type="PROSITE-ProRule" id="PRU01360"/>
    </source>
</evidence>
<dbReference type="NCBIfam" id="TIGR04057">
    <property type="entry name" value="SusC_RagA_signa"/>
    <property type="match status" value="1"/>
</dbReference>
<dbReference type="PROSITE" id="PS52016">
    <property type="entry name" value="TONB_DEPENDENT_REC_3"/>
    <property type="match status" value="1"/>
</dbReference>
<evidence type="ECO:0000256" key="1">
    <source>
        <dbReference type="ARBA" id="ARBA00004571"/>
    </source>
</evidence>
<keyword evidence="7 8" id="KW-0998">Cell outer membrane</keyword>
<keyword evidence="2 8" id="KW-0813">Transport</keyword>
<evidence type="ECO:0000256" key="2">
    <source>
        <dbReference type="ARBA" id="ARBA00022448"/>
    </source>
</evidence>